<dbReference type="AlphaFoldDB" id="A0AB37LZC9"/>
<evidence type="ECO:0000313" key="2">
    <source>
        <dbReference type="Proteomes" id="UP000261088"/>
    </source>
</evidence>
<organism evidence="1 2">
    <name type="scientific">Parabacteroides merdae</name>
    <dbReference type="NCBI Taxonomy" id="46503"/>
    <lineage>
        <taxon>Bacteria</taxon>
        <taxon>Pseudomonadati</taxon>
        <taxon>Bacteroidota</taxon>
        <taxon>Bacteroidia</taxon>
        <taxon>Bacteroidales</taxon>
        <taxon>Tannerellaceae</taxon>
        <taxon>Parabacteroides</taxon>
    </lineage>
</organism>
<protein>
    <submittedName>
        <fullName evidence="1">TIGR04150 pseudo-rSAM protein</fullName>
    </submittedName>
</protein>
<dbReference type="InterPro" id="IPR058240">
    <property type="entry name" value="rSAM_sf"/>
</dbReference>
<accession>A0AB37LZC9</accession>
<dbReference type="CDD" id="cd21109">
    <property type="entry name" value="SPASM"/>
    <property type="match status" value="1"/>
</dbReference>
<reference evidence="1 2" key="1">
    <citation type="submission" date="2018-08" db="EMBL/GenBank/DDBJ databases">
        <title>A genome reference for cultivated species of the human gut microbiota.</title>
        <authorList>
            <person name="Zou Y."/>
            <person name="Xue W."/>
            <person name="Luo G."/>
        </authorList>
    </citation>
    <scope>NUCLEOTIDE SEQUENCE [LARGE SCALE GENOMIC DNA]</scope>
    <source>
        <strain evidence="1 2">OM05-11AA</strain>
    </source>
</reference>
<dbReference type="EMBL" id="QSUP01000002">
    <property type="protein sequence ID" value="RGN53883.1"/>
    <property type="molecule type" value="Genomic_DNA"/>
</dbReference>
<proteinExistence type="predicted"/>
<dbReference type="SUPFAM" id="SSF102114">
    <property type="entry name" value="Radical SAM enzymes"/>
    <property type="match status" value="1"/>
</dbReference>
<dbReference type="InterPro" id="IPR013785">
    <property type="entry name" value="Aldolase_TIM"/>
</dbReference>
<gene>
    <name evidence="1" type="ORF">DXB61_03180</name>
</gene>
<sequence length="357" mass="41186">MLLTEEQLEHPAVLNFVSELRDTFSGDFIDTSLSKGKPFIFKPILNLLNDPEKVKDEKGYTLREDVLECVHEVNFYFSSPCQQKCVHCQDYYKQFLYCSSLSKESVLCLVEYQQLLDRFSTIGLKKINLLGGNLYDSDLFRGFLNLLAQYDFEVDIYIHITHLNEAIIPLLLERNNITLIVLADGEVNNMKIEEAEAFLSRISHTWRFVISSIPEYVRFGDYIDSYGLQGSVIPFYNGNNQEFFIDNVYLSLEDILLNPIGKQQIFTRQVMNENFFGKLTIMPNGDVYANVNVKVLGNLKSNSLNELVYKEMSQKESWFLKRENQPCCDCVYKLLCPSPSNYELAIGKMNLCTILSD</sequence>
<dbReference type="Gene3D" id="3.20.20.70">
    <property type="entry name" value="Aldolase class I"/>
    <property type="match status" value="1"/>
</dbReference>
<evidence type="ECO:0000313" key="1">
    <source>
        <dbReference type="EMBL" id="RGN53883.1"/>
    </source>
</evidence>
<dbReference type="InterPro" id="IPR026418">
    <property type="entry name" value="Pseudo_rSAM"/>
</dbReference>
<comment type="caution">
    <text evidence="1">The sequence shown here is derived from an EMBL/GenBank/DDBJ whole genome shotgun (WGS) entry which is preliminary data.</text>
</comment>
<name>A0AB37LZC9_9BACT</name>
<dbReference type="Proteomes" id="UP000261088">
    <property type="component" value="Unassembled WGS sequence"/>
</dbReference>
<dbReference type="NCBIfam" id="TIGR04150">
    <property type="entry name" value="pseudo_rSAM_GG"/>
    <property type="match status" value="1"/>
</dbReference>